<protein>
    <submittedName>
        <fullName evidence="1">Uncharacterized protein</fullName>
    </submittedName>
</protein>
<dbReference type="EMBL" id="GBRH01197377">
    <property type="protein sequence ID" value="JAE00519.1"/>
    <property type="molecule type" value="Transcribed_RNA"/>
</dbReference>
<accession>A0A0A9ENE3</accession>
<proteinExistence type="predicted"/>
<name>A0A0A9ENE3_ARUDO</name>
<organism evidence="1">
    <name type="scientific">Arundo donax</name>
    <name type="common">Giant reed</name>
    <name type="synonym">Donax arundinaceus</name>
    <dbReference type="NCBI Taxonomy" id="35708"/>
    <lineage>
        <taxon>Eukaryota</taxon>
        <taxon>Viridiplantae</taxon>
        <taxon>Streptophyta</taxon>
        <taxon>Embryophyta</taxon>
        <taxon>Tracheophyta</taxon>
        <taxon>Spermatophyta</taxon>
        <taxon>Magnoliopsida</taxon>
        <taxon>Liliopsida</taxon>
        <taxon>Poales</taxon>
        <taxon>Poaceae</taxon>
        <taxon>PACMAD clade</taxon>
        <taxon>Arundinoideae</taxon>
        <taxon>Arundineae</taxon>
        <taxon>Arundo</taxon>
    </lineage>
</organism>
<evidence type="ECO:0000313" key="1">
    <source>
        <dbReference type="EMBL" id="JAE00519.1"/>
    </source>
</evidence>
<reference evidence="1" key="1">
    <citation type="submission" date="2014-09" db="EMBL/GenBank/DDBJ databases">
        <authorList>
            <person name="Magalhaes I.L.F."/>
            <person name="Oliveira U."/>
            <person name="Santos F.R."/>
            <person name="Vidigal T.H.D.A."/>
            <person name="Brescovit A.D."/>
            <person name="Santos A.J."/>
        </authorList>
    </citation>
    <scope>NUCLEOTIDE SEQUENCE</scope>
    <source>
        <tissue evidence="1">Shoot tissue taken approximately 20 cm above the soil surface</tissue>
    </source>
</reference>
<dbReference type="AlphaFoldDB" id="A0A0A9ENE3"/>
<reference evidence="1" key="2">
    <citation type="journal article" date="2015" name="Data Brief">
        <title>Shoot transcriptome of the giant reed, Arundo donax.</title>
        <authorList>
            <person name="Barrero R.A."/>
            <person name="Guerrero F.D."/>
            <person name="Moolhuijzen P."/>
            <person name="Goolsby J.A."/>
            <person name="Tidwell J."/>
            <person name="Bellgard S.E."/>
            <person name="Bellgard M.I."/>
        </authorList>
    </citation>
    <scope>NUCLEOTIDE SEQUENCE</scope>
    <source>
        <tissue evidence="1">Shoot tissue taken approximately 20 cm above the soil surface</tissue>
    </source>
</reference>
<sequence length="36" mass="4104">MPDFPSGTCDVMVTNSGRKRHKTYSASKCISNNKRW</sequence>